<evidence type="ECO:0000313" key="1">
    <source>
        <dbReference type="EMBL" id="VUZ49563.1"/>
    </source>
</evidence>
<sequence length="121" mass="14496">MPRNKFSLEIFKIARFLRSYLHEIIASVKFSKNGFSFTFVSAKVTTVDVFVFDAYPRYFPIRQVRLGENVIKPWKEIPFCETVTQLFIFEVCAWSRIRNVFIPPNIAVLDKKFYEFLMQHW</sequence>
<dbReference type="Proteomes" id="UP000321570">
    <property type="component" value="Unassembled WGS sequence"/>
</dbReference>
<proteinExistence type="predicted"/>
<organism evidence="1 2">
    <name type="scientific">Hymenolepis diminuta</name>
    <name type="common">Rat tapeworm</name>
    <dbReference type="NCBI Taxonomy" id="6216"/>
    <lineage>
        <taxon>Eukaryota</taxon>
        <taxon>Metazoa</taxon>
        <taxon>Spiralia</taxon>
        <taxon>Lophotrochozoa</taxon>
        <taxon>Platyhelminthes</taxon>
        <taxon>Cestoda</taxon>
        <taxon>Eucestoda</taxon>
        <taxon>Cyclophyllidea</taxon>
        <taxon>Hymenolepididae</taxon>
        <taxon>Hymenolepis</taxon>
    </lineage>
</organism>
<accession>A0A564YS84</accession>
<keyword evidence="2" id="KW-1185">Reference proteome</keyword>
<name>A0A564YS84_HYMDI</name>
<feature type="non-terminal residue" evidence="1">
    <location>
        <position position="121"/>
    </location>
</feature>
<dbReference type="AlphaFoldDB" id="A0A564YS84"/>
<protein>
    <submittedName>
        <fullName evidence="1">Uncharacterized protein</fullName>
    </submittedName>
</protein>
<evidence type="ECO:0000313" key="2">
    <source>
        <dbReference type="Proteomes" id="UP000321570"/>
    </source>
</evidence>
<gene>
    <name evidence="1" type="ORF">WMSIL1_LOCUS8752</name>
</gene>
<dbReference type="EMBL" id="CABIJS010000333">
    <property type="protein sequence ID" value="VUZ49563.1"/>
    <property type="molecule type" value="Genomic_DNA"/>
</dbReference>
<reference evidence="1 2" key="1">
    <citation type="submission" date="2019-07" db="EMBL/GenBank/DDBJ databases">
        <authorList>
            <person name="Jastrzebski P J."/>
            <person name="Paukszto L."/>
            <person name="Jastrzebski P J."/>
        </authorList>
    </citation>
    <scope>NUCLEOTIDE SEQUENCE [LARGE SCALE GENOMIC DNA]</scope>
    <source>
        <strain evidence="1 2">WMS-il1</strain>
    </source>
</reference>